<organism evidence="2 3">
    <name type="scientific">Liparis tanakae</name>
    <name type="common">Tanaka's snailfish</name>
    <dbReference type="NCBI Taxonomy" id="230148"/>
    <lineage>
        <taxon>Eukaryota</taxon>
        <taxon>Metazoa</taxon>
        <taxon>Chordata</taxon>
        <taxon>Craniata</taxon>
        <taxon>Vertebrata</taxon>
        <taxon>Euteleostomi</taxon>
        <taxon>Actinopterygii</taxon>
        <taxon>Neopterygii</taxon>
        <taxon>Teleostei</taxon>
        <taxon>Neoteleostei</taxon>
        <taxon>Acanthomorphata</taxon>
        <taxon>Eupercaria</taxon>
        <taxon>Perciformes</taxon>
        <taxon>Cottioidei</taxon>
        <taxon>Cottales</taxon>
        <taxon>Liparidae</taxon>
        <taxon>Liparis</taxon>
    </lineage>
</organism>
<accession>A0A4Z2HCY3</accession>
<feature type="region of interest" description="Disordered" evidence="1">
    <location>
        <begin position="79"/>
        <end position="116"/>
    </location>
</feature>
<protein>
    <submittedName>
        <fullName evidence="2">Uncharacterized protein</fullName>
    </submittedName>
</protein>
<dbReference type="OrthoDB" id="6931743at2759"/>
<sequence>MPRASAGEDTRHREQQIPGEVVGKRRVELQHLLQGVSFDDVEVAVGQSSDVSAGLSESHFLPENIPKYVSLTCRERKSIEPGTVNSPKMATTSSSWMTSRDPDTTKQRLSTLSPAW</sequence>
<proteinExistence type="predicted"/>
<evidence type="ECO:0000256" key="1">
    <source>
        <dbReference type="SAM" id="MobiDB-lite"/>
    </source>
</evidence>
<dbReference type="Proteomes" id="UP000314294">
    <property type="component" value="Unassembled WGS sequence"/>
</dbReference>
<comment type="caution">
    <text evidence="2">The sequence shown here is derived from an EMBL/GenBank/DDBJ whole genome shotgun (WGS) entry which is preliminary data.</text>
</comment>
<evidence type="ECO:0000313" key="3">
    <source>
        <dbReference type="Proteomes" id="UP000314294"/>
    </source>
</evidence>
<evidence type="ECO:0000313" key="2">
    <source>
        <dbReference type="EMBL" id="TNN63737.1"/>
    </source>
</evidence>
<name>A0A4Z2HCY3_9TELE</name>
<feature type="compositionally biased region" description="Basic and acidic residues" evidence="1">
    <location>
        <begin position="1"/>
        <end position="15"/>
    </location>
</feature>
<feature type="compositionally biased region" description="Polar residues" evidence="1">
    <location>
        <begin position="83"/>
        <end position="98"/>
    </location>
</feature>
<feature type="compositionally biased region" description="Polar residues" evidence="1">
    <location>
        <begin position="107"/>
        <end position="116"/>
    </location>
</feature>
<gene>
    <name evidence="2" type="ORF">EYF80_026054</name>
</gene>
<reference evidence="2 3" key="1">
    <citation type="submission" date="2019-03" db="EMBL/GenBank/DDBJ databases">
        <title>First draft genome of Liparis tanakae, snailfish: a comprehensive survey of snailfish specific genes.</title>
        <authorList>
            <person name="Kim W."/>
            <person name="Song I."/>
            <person name="Jeong J.-H."/>
            <person name="Kim D."/>
            <person name="Kim S."/>
            <person name="Ryu S."/>
            <person name="Song J.Y."/>
            <person name="Lee S.K."/>
        </authorList>
    </citation>
    <scope>NUCLEOTIDE SEQUENCE [LARGE SCALE GENOMIC DNA]</scope>
    <source>
        <tissue evidence="2">Muscle</tissue>
    </source>
</reference>
<keyword evidence="3" id="KW-1185">Reference proteome</keyword>
<feature type="region of interest" description="Disordered" evidence="1">
    <location>
        <begin position="1"/>
        <end position="20"/>
    </location>
</feature>
<dbReference type="EMBL" id="SRLO01000267">
    <property type="protein sequence ID" value="TNN63737.1"/>
    <property type="molecule type" value="Genomic_DNA"/>
</dbReference>
<dbReference type="AlphaFoldDB" id="A0A4Z2HCY3"/>